<proteinExistence type="predicted"/>
<accession>A0AAD7SJA6</accession>
<dbReference type="EMBL" id="JAINUG010000058">
    <property type="protein sequence ID" value="KAJ8403405.1"/>
    <property type="molecule type" value="Genomic_DNA"/>
</dbReference>
<evidence type="ECO:0000313" key="2">
    <source>
        <dbReference type="EMBL" id="KAJ8403405.1"/>
    </source>
</evidence>
<organism evidence="2 3">
    <name type="scientific">Aldrovandia affinis</name>
    <dbReference type="NCBI Taxonomy" id="143900"/>
    <lineage>
        <taxon>Eukaryota</taxon>
        <taxon>Metazoa</taxon>
        <taxon>Chordata</taxon>
        <taxon>Craniata</taxon>
        <taxon>Vertebrata</taxon>
        <taxon>Euteleostomi</taxon>
        <taxon>Actinopterygii</taxon>
        <taxon>Neopterygii</taxon>
        <taxon>Teleostei</taxon>
        <taxon>Notacanthiformes</taxon>
        <taxon>Halosauridae</taxon>
        <taxon>Aldrovandia</taxon>
    </lineage>
</organism>
<dbReference type="Proteomes" id="UP001221898">
    <property type="component" value="Unassembled WGS sequence"/>
</dbReference>
<keyword evidence="3" id="KW-1185">Reference proteome</keyword>
<evidence type="ECO:0000256" key="1">
    <source>
        <dbReference type="SAM" id="SignalP"/>
    </source>
</evidence>
<dbReference type="AlphaFoldDB" id="A0AAD7SJA6"/>
<comment type="caution">
    <text evidence="2">The sequence shown here is derived from an EMBL/GenBank/DDBJ whole genome shotgun (WGS) entry which is preliminary data.</text>
</comment>
<feature type="signal peptide" evidence="1">
    <location>
        <begin position="1"/>
        <end position="31"/>
    </location>
</feature>
<keyword evidence="1" id="KW-0732">Signal</keyword>
<name>A0AAD7SJA6_9TELE</name>
<evidence type="ECO:0000313" key="3">
    <source>
        <dbReference type="Proteomes" id="UP001221898"/>
    </source>
</evidence>
<sequence length="136" mass="14410">MRRCRLQYGAFGNRVAVLLVVHAVGLQGAAGTVEGCRVTDQIARSRGSSKGGSCAKVSPSEWIVSNTSPLQVPGHLVEMAAADGAGGLDPVVWPPLEYRQAVTGILVPQPDDEPLFSLRTITTDDVLDGLLTLRMK</sequence>
<protein>
    <submittedName>
        <fullName evidence="2">Uncharacterized protein</fullName>
    </submittedName>
</protein>
<feature type="chain" id="PRO_5042228963" evidence="1">
    <location>
        <begin position="32"/>
        <end position="136"/>
    </location>
</feature>
<reference evidence="2" key="1">
    <citation type="journal article" date="2023" name="Science">
        <title>Genome structures resolve the early diversification of teleost fishes.</title>
        <authorList>
            <person name="Parey E."/>
            <person name="Louis A."/>
            <person name="Montfort J."/>
            <person name="Bouchez O."/>
            <person name="Roques C."/>
            <person name="Iampietro C."/>
            <person name="Lluch J."/>
            <person name="Castinel A."/>
            <person name="Donnadieu C."/>
            <person name="Desvignes T."/>
            <person name="Floi Bucao C."/>
            <person name="Jouanno E."/>
            <person name="Wen M."/>
            <person name="Mejri S."/>
            <person name="Dirks R."/>
            <person name="Jansen H."/>
            <person name="Henkel C."/>
            <person name="Chen W.J."/>
            <person name="Zahm M."/>
            <person name="Cabau C."/>
            <person name="Klopp C."/>
            <person name="Thompson A.W."/>
            <person name="Robinson-Rechavi M."/>
            <person name="Braasch I."/>
            <person name="Lecointre G."/>
            <person name="Bobe J."/>
            <person name="Postlethwait J.H."/>
            <person name="Berthelot C."/>
            <person name="Roest Crollius H."/>
            <person name="Guiguen Y."/>
        </authorList>
    </citation>
    <scope>NUCLEOTIDE SEQUENCE</scope>
    <source>
        <strain evidence="2">NC1722</strain>
    </source>
</reference>
<gene>
    <name evidence="2" type="ORF">AAFF_G00351770</name>
</gene>